<evidence type="ECO:0000313" key="3">
    <source>
        <dbReference type="Proteomes" id="UP001166402"/>
    </source>
</evidence>
<dbReference type="EMBL" id="JAGGLT010000002">
    <property type="protein sequence ID" value="MBP2070795.1"/>
    <property type="molecule type" value="Genomic_DNA"/>
</dbReference>
<dbReference type="InterPro" id="IPR007159">
    <property type="entry name" value="SpoVT-AbrB_dom"/>
</dbReference>
<feature type="domain" description="SpoVT-AbrB" evidence="1">
    <location>
        <begin position="9"/>
        <end position="54"/>
    </location>
</feature>
<dbReference type="Proteomes" id="UP001166402">
    <property type="component" value="Unassembled WGS sequence"/>
</dbReference>
<protein>
    <submittedName>
        <fullName evidence="2">AbrB family looped-hinge helix DNA binding protein</fullName>
    </submittedName>
</protein>
<dbReference type="NCBIfam" id="TIGR01439">
    <property type="entry name" value="lp_hng_hel_AbrB"/>
    <property type="match status" value="1"/>
</dbReference>
<organism evidence="2 3">
    <name type="scientific">Thermoanaerobacterium butyriciformans</name>
    <dbReference type="NCBI Taxonomy" id="1702242"/>
    <lineage>
        <taxon>Bacteria</taxon>
        <taxon>Bacillati</taxon>
        <taxon>Bacillota</taxon>
        <taxon>Clostridia</taxon>
        <taxon>Thermoanaerobacterales</taxon>
        <taxon>Thermoanaerobacteraceae</taxon>
        <taxon>Thermoanaerobacterium</taxon>
    </lineage>
</organism>
<comment type="caution">
    <text evidence="2">The sequence shown here is derived from an EMBL/GenBank/DDBJ whole genome shotgun (WGS) entry which is preliminary data.</text>
</comment>
<name>A0ABS4NCT9_9THEO</name>
<dbReference type="SUPFAM" id="SSF89447">
    <property type="entry name" value="AbrB/MazE/MraZ-like"/>
    <property type="match status" value="1"/>
</dbReference>
<dbReference type="RefSeq" id="WP_209452768.1">
    <property type="nucleotide sequence ID" value="NZ_JAGGLT010000002.1"/>
</dbReference>
<evidence type="ECO:0000313" key="2">
    <source>
        <dbReference type="EMBL" id="MBP2070795.1"/>
    </source>
</evidence>
<gene>
    <name evidence="2" type="ORF">J2Z80_000293</name>
</gene>
<reference evidence="2" key="1">
    <citation type="submission" date="2021-03" db="EMBL/GenBank/DDBJ databases">
        <title>Genomic Encyclopedia of Type Strains, Phase IV (KMG-IV): sequencing the most valuable type-strain genomes for metagenomic binning, comparative biology and taxonomic classification.</title>
        <authorList>
            <person name="Goeker M."/>
        </authorList>
    </citation>
    <scope>NUCLEOTIDE SEQUENCE</scope>
    <source>
        <strain evidence="2">DSM 101588</strain>
    </source>
</reference>
<evidence type="ECO:0000259" key="1">
    <source>
        <dbReference type="SMART" id="SM00966"/>
    </source>
</evidence>
<sequence length="198" mass="22901">MNKNLYLKATVTGKRQITIPKEICELLNIDTGKQVIFRTEGKKVIFEAEKEYETCFACFGTSKIGEIECFVCKGTGKLEKDIISDIYKLVGVLSIHSIKYGVEIDFIQQEIDNNGIFSYKEFPVIKLRSSKYPADELLRIQDEIQKLIIEQFTPKSTEKNKTLFYLPSDAMLNLILDTLSTKKAKEEVTKWFRYERTI</sequence>
<dbReference type="InterPro" id="IPR037914">
    <property type="entry name" value="SpoVT-AbrB_sf"/>
</dbReference>
<dbReference type="Pfam" id="PF04014">
    <property type="entry name" value="MazE_antitoxin"/>
    <property type="match status" value="1"/>
</dbReference>
<dbReference type="SMART" id="SM00966">
    <property type="entry name" value="SpoVT_AbrB"/>
    <property type="match status" value="1"/>
</dbReference>
<keyword evidence="3" id="KW-1185">Reference proteome</keyword>
<accession>A0ABS4NCT9</accession>
<dbReference type="Gene3D" id="2.10.260.10">
    <property type="match status" value="1"/>
</dbReference>
<proteinExistence type="predicted"/>